<organism evidence="2 3">
    <name type="scientific">Mortierella alpina</name>
    <name type="common">Oleaginous fungus</name>
    <name type="synonym">Mortierella renispora</name>
    <dbReference type="NCBI Taxonomy" id="64518"/>
    <lineage>
        <taxon>Eukaryota</taxon>
        <taxon>Fungi</taxon>
        <taxon>Fungi incertae sedis</taxon>
        <taxon>Mucoromycota</taxon>
        <taxon>Mortierellomycotina</taxon>
        <taxon>Mortierellomycetes</taxon>
        <taxon>Mortierellales</taxon>
        <taxon>Mortierellaceae</taxon>
        <taxon>Mortierella</taxon>
    </lineage>
</organism>
<feature type="domain" description="Enoyl reductase (ER)" evidence="1">
    <location>
        <begin position="14"/>
        <end position="339"/>
    </location>
</feature>
<dbReference type="Pfam" id="PF08240">
    <property type="entry name" value="ADH_N"/>
    <property type="match status" value="1"/>
</dbReference>
<sequence>MSTAIILEETDANTTFHNLKVVRLPRPVPKANQALVKINAAALNHREYWILRGQYGMSVEYNSIIGADAVGTVVELNGESPSLKVGDRVVVTPAEGWEKAPRGPEGEYSIRGASKSQGVFTQYRALGFSEIFKAPAHLTDAEAAALPLAGLTAYRALFTKGQVTKGHNVLITGIGGGVAVFALQFAVAAGANVYVTSSDDSKIARAIELGAKGGANYRKANWEEDLLKLTAGQKIDVTIDGASGVGAEIIMNKVLATGGIFVSYGQTSGDFTIGWGPIINNVEFRGSTMGSNAEFEQTLKFVERHQIHPVVSKVWQGLEHAEEALHFLKNGAQFGKLVVAVQHDHE</sequence>
<dbReference type="InterPro" id="IPR011032">
    <property type="entry name" value="GroES-like_sf"/>
</dbReference>
<dbReference type="PANTHER" id="PTHR45033">
    <property type="match status" value="1"/>
</dbReference>
<protein>
    <recommendedName>
        <fullName evidence="1">Enoyl reductase (ER) domain-containing protein</fullName>
    </recommendedName>
</protein>
<name>A0A9P8CWF2_MORAP</name>
<dbReference type="PANTHER" id="PTHR45033:SF3">
    <property type="entry name" value="DEHYDROGENASE, PUTATIVE (AFU_ORTHOLOGUE AFUA_2G13270)-RELATED"/>
    <property type="match status" value="1"/>
</dbReference>
<dbReference type="InterPro" id="IPR036291">
    <property type="entry name" value="NAD(P)-bd_dom_sf"/>
</dbReference>
<dbReference type="InterPro" id="IPR013154">
    <property type="entry name" value="ADH-like_N"/>
</dbReference>
<dbReference type="Gene3D" id="3.90.180.10">
    <property type="entry name" value="Medium-chain alcohol dehydrogenases, catalytic domain"/>
    <property type="match status" value="1"/>
</dbReference>
<dbReference type="InterPro" id="IPR020843">
    <property type="entry name" value="ER"/>
</dbReference>
<dbReference type="SUPFAM" id="SSF50129">
    <property type="entry name" value="GroES-like"/>
    <property type="match status" value="1"/>
</dbReference>
<dbReference type="SUPFAM" id="SSF51735">
    <property type="entry name" value="NAD(P)-binding Rossmann-fold domains"/>
    <property type="match status" value="1"/>
</dbReference>
<proteinExistence type="predicted"/>
<dbReference type="CDD" id="cd08276">
    <property type="entry name" value="MDR7"/>
    <property type="match status" value="1"/>
</dbReference>
<dbReference type="Pfam" id="PF00107">
    <property type="entry name" value="ADH_zinc_N"/>
    <property type="match status" value="1"/>
</dbReference>
<evidence type="ECO:0000313" key="2">
    <source>
        <dbReference type="EMBL" id="KAG9322087.1"/>
    </source>
</evidence>
<dbReference type="Gene3D" id="3.40.50.720">
    <property type="entry name" value="NAD(P)-binding Rossmann-like Domain"/>
    <property type="match status" value="1"/>
</dbReference>
<accession>A0A9P8CWF2</accession>
<evidence type="ECO:0000313" key="3">
    <source>
        <dbReference type="Proteomes" id="UP000717515"/>
    </source>
</evidence>
<evidence type="ECO:0000259" key="1">
    <source>
        <dbReference type="SMART" id="SM00829"/>
    </source>
</evidence>
<reference evidence="2" key="1">
    <citation type="submission" date="2021-07" db="EMBL/GenBank/DDBJ databases">
        <title>Draft genome of Mortierella alpina, strain LL118, isolated from an aspen leaf litter sample.</title>
        <authorList>
            <person name="Yang S."/>
            <person name="Vinatzer B.A."/>
        </authorList>
    </citation>
    <scope>NUCLEOTIDE SEQUENCE</scope>
    <source>
        <strain evidence="2">LL118</strain>
    </source>
</reference>
<comment type="caution">
    <text evidence="2">The sequence shown here is derived from an EMBL/GenBank/DDBJ whole genome shotgun (WGS) entry which is preliminary data.</text>
</comment>
<gene>
    <name evidence="2" type="ORF">KVV02_005571</name>
</gene>
<dbReference type="Proteomes" id="UP000717515">
    <property type="component" value="Unassembled WGS sequence"/>
</dbReference>
<dbReference type="InterPro" id="IPR013149">
    <property type="entry name" value="ADH-like_C"/>
</dbReference>
<dbReference type="GO" id="GO:0016491">
    <property type="term" value="F:oxidoreductase activity"/>
    <property type="evidence" value="ECO:0007669"/>
    <property type="project" value="InterPro"/>
</dbReference>
<dbReference type="InterPro" id="IPR052711">
    <property type="entry name" value="Zinc_ADH-like"/>
</dbReference>
<dbReference type="EMBL" id="JAIFTL010000166">
    <property type="protein sequence ID" value="KAG9322087.1"/>
    <property type="molecule type" value="Genomic_DNA"/>
</dbReference>
<dbReference type="SMART" id="SM00829">
    <property type="entry name" value="PKS_ER"/>
    <property type="match status" value="1"/>
</dbReference>
<dbReference type="AlphaFoldDB" id="A0A9P8CWF2"/>